<evidence type="ECO:0000313" key="2">
    <source>
        <dbReference type="EMBL" id="HEA18569.1"/>
    </source>
</evidence>
<sequence>MSICLTISKIDWAITKDVFAIIGTVSAIIIGVIGLNTWRRQLKGTSEYEVAKKAILLTYEVEQAIQGVRNPMLHLPKDEVEAGRQLAAEQKIYSDRFATLENKWAELQTIKLESKVIWDISAADSFNGLRDIIGKLRGGIWLHFWMKGAYAGPGATVDNSAKRKIENDKVVYYTSEDDEFSLKIKHAVEHVENFFKDKVRSK</sequence>
<gene>
    <name evidence="2" type="ORF">ENH88_19410</name>
</gene>
<dbReference type="Proteomes" id="UP000886188">
    <property type="component" value="Unassembled WGS sequence"/>
</dbReference>
<organism evidence="2">
    <name type="scientific">Pseudoalteromonas prydzensis</name>
    <dbReference type="NCBI Taxonomy" id="182141"/>
    <lineage>
        <taxon>Bacteria</taxon>
        <taxon>Pseudomonadati</taxon>
        <taxon>Pseudomonadota</taxon>
        <taxon>Gammaproteobacteria</taxon>
        <taxon>Alteromonadales</taxon>
        <taxon>Pseudoalteromonadaceae</taxon>
        <taxon>Pseudoalteromonas</taxon>
    </lineage>
</organism>
<keyword evidence="1" id="KW-1133">Transmembrane helix</keyword>
<comment type="caution">
    <text evidence="2">The sequence shown here is derived from an EMBL/GenBank/DDBJ whole genome shotgun (WGS) entry which is preliminary data.</text>
</comment>
<dbReference type="EMBL" id="DRGM01000188">
    <property type="protein sequence ID" value="HEA18569.1"/>
    <property type="molecule type" value="Genomic_DNA"/>
</dbReference>
<reference evidence="2" key="1">
    <citation type="journal article" date="2020" name="mSystems">
        <title>Genome- and Community-Level Interaction Insights into Carbon Utilization and Element Cycling Functions of Hydrothermarchaeota in Hydrothermal Sediment.</title>
        <authorList>
            <person name="Zhou Z."/>
            <person name="Liu Y."/>
            <person name="Xu W."/>
            <person name="Pan J."/>
            <person name="Luo Z.H."/>
            <person name="Li M."/>
        </authorList>
    </citation>
    <scope>NUCLEOTIDE SEQUENCE [LARGE SCALE GENOMIC DNA]</scope>
    <source>
        <strain evidence="2">HyVt-346</strain>
    </source>
</reference>
<accession>A0A7V1D2B5</accession>
<protein>
    <submittedName>
        <fullName evidence="2">Uncharacterized protein</fullName>
    </submittedName>
</protein>
<dbReference type="RefSeq" id="WP_033032397.1">
    <property type="nucleotide sequence ID" value="NZ_DRGM01000188.1"/>
</dbReference>
<name>A0A7V1D2B5_9GAMM</name>
<feature type="transmembrane region" description="Helical" evidence="1">
    <location>
        <begin position="18"/>
        <end position="38"/>
    </location>
</feature>
<keyword evidence="1" id="KW-0472">Membrane</keyword>
<keyword evidence="1" id="KW-0812">Transmembrane</keyword>
<dbReference type="AlphaFoldDB" id="A0A7V1D2B5"/>
<evidence type="ECO:0000256" key="1">
    <source>
        <dbReference type="SAM" id="Phobius"/>
    </source>
</evidence>
<proteinExistence type="predicted"/>